<gene>
    <name evidence="2" type="ORF">FALBO_8459</name>
</gene>
<proteinExistence type="predicted"/>
<protein>
    <submittedName>
        <fullName evidence="2">Uncharacterized protein</fullName>
    </submittedName>
</protein>
<sequence length="898" mass="100662">MRKSASSPAALGGRKWVASILSRGREDSIASPSLGIEDPGQDGKFSHVLKKTKAELLSRFVPRKDKKSWSKLTDDRQFTHANGTIEQVKEKKKSAWSTLFDTKSGKKLHKRAKSDPTPQVGHQLEVIDELLELPLIERVMGTDSIDIAAKKTVDEIFGESDALKGYAHSIKWELPEEQQADEEDEAVSETGTVIIRRPDQLDDLYEVSDEGDAAFSEATFGDNELVTVDQAVMVEYTPPTERTQLTQFGELDPPTHTTPTSPASTFPDPIHPTPTISTPAPTSTEQPDFGNVGGLDLAVVTGPVGDFDFTVSAPILTEEAQHQQVDKLDTTVVAEHVQPEQAGDVDLIESPEHHDFVAELDEAESESKSTAQTAAARDATSDDSNTEPSSLISRAIQKGVWGLNKSSLIRKDPRRLRRKRRLPSCTSYKAKNWQITDSVLKTYTAMRGPYRLSGRDLFVWADRCRKTLSKPAECSNEIGSCDTIMAGLEPLSIDPPPVEAEPSGPEYFIVPRPPYEHIELPEGSNPSEYAESLVDGPRGPALRPGEQRAAQDDDDVSVDGYDDPLVYNKTRPANKQAYLDSQKNEFYVSDEEGTPSDSRISPCTFLLWAENCERWDSVKIDPEGINEQYRRHLEALERNKKRSLEEELPSLDSDKESQHSSLSYDLGPDPDYLPPRHVDEWHHELLERMNGKMPAVDDNKNADGSYDADGGESTASDYILPYTEEEIQDALNAEGARTVARIDPREAEQMLRRHHSIIRRCDAAELQAQNGIASARQRVDARASQLERVTASIKYLKDTKNRKSIRRRRAIYRHVSQHLRELQERVKVRHEETWEMSMELANLLSREKQLVDQLTEEATRIGLDGMNPNEIERAVQRLMDGETLEAVREPEDIDDIMF</sequence>
<accession>A0A8H4L7V9</accession>
<name>A0A8H4L7V9_9HYPO</name>
<organism evidence="2 3">
    <name type="scientific">Fusarium albosuccineum</name>
    <dbReference type="NCBI Taxonomy" id="1237068"/>
    <lineage>
        <taxon>Eukaryota</taxon>
        <taxon>Fungi</taxon>
        <taxon>Dikarya</taxon>
        <taxon>Ascomycota</taxon>
        <taxon>Pezizomycotina</taxon>
        <taxon>Sordariomycetes</taxon>
        <taxon>Hypocreomycetidae</taxon>
        <taxon>Hypocreales</taxon>
        <taxon>Nectriaceae</taxon>
        <taxon>Fusarium</taxon>
        <taxon>Fusarium decemcellulare species complex</taxon>
    </lineage>
</organism>
<feature type="compositionally biased region" description="Low complexity" evidence="1">
    <location>
        <begin position="252"/>
        <end position="284"/>
    </location>
</feature>
<feature type="compositionally biased region" description="Low complexity" evidence="1">
    <location>
        <begin position="369"/>
        <end position="378"/>
    </location>
</feature>
<dbReference type="Proteomes" id="UP000554235">
    <property type="component" value="Unassembled WGS sequence"/>
</dbReference>
<feature type="region of interest" description="Disordered" evidence="1">
    <location>
        <begin position="246"/>
        <end position="288"/>
    </location>
</feature>
<feature type="region of interest" description="Disordered" evidence="1">
    <location>
        <begin position="360"/>
        <end position="391"/>
    </location>
</feature>
<feature type="region of interest" description="Disordered" evidence="1">
    <location>
        <begin position="643"/>
        <end position="671"/>
    </location>
</feature>
<keyword evidence="3" id="KW-1185">Reference proteome</keyword>
<dbReference type="EMBL" id="JAADYS010001152">
    <property type="protein sequence ID" value="KAF4464710.1"/>
    <property type="molecule type" value="Genomic_DNA"/>
</dbReference>
<dbReference type="OrthoDB" id="4587086at2759"/>
<evidence type="ECO:0000313" key="3">
    <source>
        <dbReference type="Proteomes" id="UP000554235"/>
    </source>
</evidence>
<feature type="region of interest" description="Disordered" evidence="1">
    <location>
        <begin position="518"/>
        <end position="574"/>
    </location>
</feature>
<evidence type="ECO:0000313" key="2">
    <source>
        <dbReference type="EMBL" id="KAF4464710.1"/>
    </source>
</evidence>
<evidence type="ECO:0000256" key="1">
    <source>
        <dbReference type="SAM" id="MobiDB-lite"/>
    </source>
</evidence>
<reference evidence="2 3" key="1">
    <citation type="submission" date="2020-01" db="EMBL/GenBank/DDBJ databases">
        <title>Identification and distribution of gene clusters putatively required for synthesis of sphingolipid metabolism inhibitors in phylogenetically diverse species of the filamentous fungus Fusarium.</title>
        <authorList>
            <person name="Kim H.-S."/>
            <person name="Busman M."/>
            <person name="Brown D.W."/>
            <person name="Divon H."/>
            <person name="Uhlig S."/>
            <person name="Proctor R.H."/>
        </authorList>
    </citation>
    <scope>NUCLEOTIDE SEQUENCE [LARGE SCALE GENOMIC DNA]</scope>
    <source>
        <strain evidence="2 3">NRRL 20459</strain>
    </source>
</reference>
<feature type="compositionally biased region" description="Acidic residues" evidence="1">
    <location>
        <begin position="552"/>
        <end position="562"/>
    </location>
</feature>
<comment type="caution">
    <text evidence="2">The sequence shown here is derived from an EMBL/GenBank/DDBJ whole genome shotgun (WGS) entry which is preliminary data.</text>
</comment>
<feature type="region of interest" description="Disordered" evidence="1">
    <location>
        <begin position="693"/>
        <end position="713"/>
    </location>
</feature>
<dbReference type="AlphaFoldDB" id="A0A8H4L7V9"/>